<dbReference type="OrthoDB" id="9204540at2"/>
<gene>
    <name evidence="1" type="ORF">FF011L_46310</name>
</gene>
<dbReference type="GO" id="GO:0016788">
    <property type="term" value="F:hydrolase activity, acting on ester bonds"/>
    <property type="evidence" value="ECO:0007669"/>
    <property type="project" value="UniProtKB-ARBA"/>
</dbReference>
<evidence type="ECO:0000313" key="1">
    <source>
        <dbReference type="EMBL" id="QDS95830.1"/>
    </source>
</evidence>
<proteinExistence type="predicted"/>
<dbReference type="Gene3D" id="3.40.50.1110">
    <property type="entry name" value="SGNH hydrolase"/>
    <property type="match status" value="1"/>
</dbReference>
<organism evidence="1 2">
    <name type="scientific">Roseimaritima multifibrata</name>
    <dbReference type="NCBI Taxonomy" id="1930274"/>
    <lineage>
        <taxon>Bacteria</taxon>
        <taxon>Pseudomonadati</taxon>
        <taxon>Planctomycetota</taxon>
        <taxon>Planctomycetia</taxon>
        <taxon>Pirellulales</taxon>
        <taxon>Pirellulaceae</taxon>
        <taxon>Roseimaritima</taxon>
    </lineage>
</organism>
<dbReference type="SUPFAM" id="SSF52266">
    <property type="entry name" value="SGNH hydrolase"/>
    <property type="match status" value="1"/>
</dbReference>
<dbReference type="AlphaFoldDB" id="A0A517MLV2"/>
<dbReference type="KEGG" id="rml:FF011L_46310"/>
<dbReference type="EMBL" id="CP036262">
    <property type="protein sequence ID" value="QDS95830.1"/>
    <property type="molecule type" value="Genomic_DNA"/>
</dbReference>
<keyword evidence="2" id="KW-1185">Reference proteome</keyword>
<accession>A0A517MLV2</accession>
<name>A0A517MLV2_9BACT</name>
<protein>
    <recommendedName>
        <fullName evidence="3">SGNH hydrolase-type esterase domain-containing protein</fullName>
    </recommendedName>
</protein>
<reference evidence="1 2" key="1">
    <citation type="submission" date="2019-02" db="EMBL/GenBank/DDBJ databases">
        <title>Deep-cultivation of Planctomycetes and their phenomic and genomic characterization uncovers novel biology.</title>
        <authorList>
            <person name="Wiegand S."/>
            <person name="Jogler M."/>
            <person name="Boedeker C."/>
            <person name="Pinto D."/>
            <person name="Vollmers J."/>
            <person name="Rivas-Marin E."/>
            <person name="Kohn T."/>
            <person name="Peeters S.H."/>
            <person name="Heuer A."/>
            <person name="Rast P."/>
            <person name="Oberbeckmann S."/>
            <person name="Bunk B."/>
            <person name="Jeske O."/>
            <person name="Meyerdierks A."/>
            <person name="Storesund J.E."/>
            <person name="Kallscheuer N."/>
            <person name="Luecker S."/>
            <person name="Lage O.M."/>
            <person name="Pohl T."/>
            <person name="Merkel B.J."/>
            <person name="Hornburger P."/>
            <person name="Mueller R.-W."/>
            <person name="Bruemmer F."/>
            <person name="Labrenz M."/>
            <person name="Spormann A.M."/>
            <person name="Op den Camp H."/>
            <person name="Overmann J."/>
            <person name="Amann R."/>
            <person name="Jetten M.S.M."/>
            <person name="Mascher T."/>
            <person name="Medema M.H."/>
            <person name="Devos D.P."/>
            <person name="Kaster A.-K."/>
            <person name="Ovreas L."/>
            <person name="Rohde M."/>
            <person name="Galperin M.Y."/>
            <person name="Jogler C."/>
        </authorList>
    </citation>
    <scope>NUCLEOTIDE SEQUENCE [LARGE SCALE GENOMIC DNA]</scope>
    <source>
        <strain evidence="1 2">FF011L</strain>
    </source>
</reference>
<evidence type="ECO:0000313" key="2">
    <source>
        <dbReference type="Proteomes" id="UP000320672"/>
    </source>
</evidence>
<dbReference type="Proteomes" id="UP000320672">
    <property type="component" value="Chromosome"/>
</dbReference>
<dbReference type="InterPro" id="IPR036514">
    <property type="entry name" value="SGNH_hydro_sf"/>
</dbReference>
<sequence>MFLNKILMIGDSFGTERRHGDEIEVSAAKTWPRQVQRMLPNQQFDIDFKGFRRLADCPALLPAKEPYDVLLFQAGIVDVYPRPFPLGFSKSMRLFCRLVRRAVRPWRREWTNYVYSTTWSSQAELQTTFESIDSLSQNAIVVFVTLAPLHKPHALATPGAQESIMDFNDELRHQVRQRDNWFIIDLHAQAIKEGYSHFISPIDSHLNQTGNDWLAKMVATKIQDLKATMDTSTTKVA</sequence>
<dbReference type="RefSeq" id="WP_145354059.1">
    <property type="nucleotide sequence ID" value="NZ_CP036262.1"/>
</dbReference>
<evidence type="ECO:0008006" key="3">
    <source>
        <dbReference type="Google" id="ProtNLM"/>
    </source>
</evidence>